<sequence length="206" mass="21939">MTGPATEVQHPDGSLDAERVTGAEAMQLLYALTADVARRTGTRVLAIKGATLSHHGLRAPRVSADIDVLMHPDDVDTFVAGMEAAGWRRRGDDRPQDDAVPLGQPAQRPLADGDRRPRLLPRLPGRQRRGLRGAVASPGPDRPGRPRGLGHRLASSASIAALHHLRAPWQPTNMAALDALTGLAAPQLTGEAGQDLLDCARRPARC</sequence>
<evidence type="ECO:0008006" key="4">
    <source>
        <dbReference type="Google" id="ProtNLM"/>
    </source>
</evidence>
<dbReference type="InterPro" id="IPR039498">
    <property type="entry name" value="NTP_transf_5"/>
</dbReference>
<dbReference type="Pfam" id="PF14907">
    <property type="entry name" value="NTP_transf_5"/>
    <property type="match status" value="1"/>
</dbReference>
<dbReference type="KEGG" id="ndp:E2C04_04485"/>
<dbReference type="AlphaFoldDB" id="A0A4P7U914"/>
<accession>A0A4P7U914</accession>
<evidence type="ECO:0000313" key="3">
    <source>
        <dbReference type="Proteomes" id="UP000297025"/>
    </source>
</evidence>
<reference evidence="2 3" key="1">
    <citation type="journal article" date="2008" name="Int. J. Syst. Evol. Microbiol.">
        <title>Nocardioides daphniae sp. nov., isolated from Daphnia cucullata (Crustacea: Cladocera).</title>
        <authorList>
            <person name="Toth E.M."/>
            <person name="Keki Z."/>
            <person name="Homonnay Z.G."/>
            <person name="Borsodi A.K."/>
            <person name="Marialigeti K."/>
            <person name="Schumann P."/>
        </authorList>
    </citation>
    <scope>NUCLEOTIDE SEQUENCE [LARGE SCALE GENOMIC DNA]</scope>
    <source>
        <strain evidence="2 3">JCM 16608</strain>
    </source>
</reference>
<evidence type="ECO:0000313" key="2">
    <source>
        <dbReference type="EMBL" id="QCC76653.1"/>
    </source>
</evidence>
<dbReference type="EMBL" id="CP038462">
    <property type="protein sequence ID" value="QCC76653.1"/>
    <property type="molecule type" value="Genomic_DNA"/>
</dbReference>
<evidence type="ECO:0000256" key="1">
    <source>
        <dbReference type="SAM" id="MobiDB-lite"/>
    </source>
</evidence>
<dbReference type="RefSeq" id="WP_135831702.1">
    <property type="nucleotide sequence ID" value="NZ_CP038462.1"/>
</dbReference>
<dbReference type="OrthoDB" id="3782133at2"/>
<feature type="region of interest" description="Disordered" evidence="1">
    <location>
        <begin position="87"/>
        <end position="151"/>
    </location>
</feature>
<protein>
    <recommendedName>
        <fullName evidence="4">Nucleotidyltransferase family protein</fullName>
    </recommendedName>
</protein>
<proteinExistence type="predicted"/>
<dbReference type="Proteomes" id="UP000297025">
    <property type="component" value="Chromosome"/>
</dbReference>
<gene>
    <name evidence="2" type="ORF">E2C04_04485</name>
</gene>
<organism evidence="2 3">
    <name type="scientific">Nocardioides daphniae</name>
    <dbReference type="NCBI Taxonomy" id="402297"/>
    <lineage>
        <taxon>Bacteria</taxon>
        <taxon>Bacillati</taxon>
        <taxon>Actinomycetota</taxon>
        <taxon>Actinomycetes</taxon>
        <taxon>Propionibacteriales</taxon>
        <taxon>Nocardioidaceae</taxon>
        <taxon>Nocardioides</taxon>
    </lineage>
</organism>
<name>A0A4P7U914_9ACTN</name>